<dbReference type="PROSITE" id="PS50262">
    <property type="entry name" value="G_PROTEIN_RECEP_F1_2"/>
    <property type="match status" value="2"/>
</dbReference>
<dbReference type="InterPro" id="IPR000276">
    <property type="entry name" value="GPCR_Rhodpsn"/>
</dbReference>
<evidence type="ECO:0000313" key="9">
    <source>
        <dbReference type="Proteomes" id="UP001159427"/>
    </source>
</evidence>
<feature type="transmembrane region" description="Helical" evidence="6">
    <location>
        <begin position="87"/>
        <end position="108"/>
    </location>
</feature>
<feature type="transmembrane region" description="Helical" evidence="6">
    <location>
        <begin position="575"/>
        <end position="594"/>
    </location>
</feature>
<organism evidence="8 9">
    <name type="scientific">Porites evermanni</name>
    <dbReference type="NCBI Taxonomy" id="104178"/>
    <lineage>
        <taxon>Eukaryota</taxon>
        <taxon>Metazoa</taxon>
        <taxon>Cnidaria</taxon>
        <taxon>Anthozoa</taxon>
        <taxon>Hexacorallia</taxon>
        <taxon>Scleractinia</taxon>
        <taxon>Fungiina</taxon>
        <taxon>Poritidae</taxon>
        <taxon>Porites</taxon>
    </lineage>
</organism>
<dbReference type="PROSITE" id="PS00237">
    <property type="entry name" value="G_PROTEIN_RECEP_F1_1"/>
    <property type="match status" value="2"/>
</dbReference>
<evidence type="ECO:0000256" key="5">
    <source>
        <dbReference type="RuleBase" id="RU000688"/>
    </source>
</evidence>
<feature type="transmembrane region" description="Helical" evidence="6">
    <location>
        <begin position="540"/>
        <end position="563"/>
    </location>
</feature>
<feature type="transmembrane region" description="Helical" evidence="6">
    <location>
        <begin position="491"/>
        <end position="510"/>
    </location>
</feature>
<comment type="similarity">
    <text evidence="5">Belongs to the G-protein coupled receptor 1 family.</text>
</comment>
<dbReference type="EMBL" id="CALNXI010004162">
    <property type="protein sequence ID" value="CAH3195207.1"/>
    <property type="molecule type" value="Genomic_DNA"/>
</dbReference>
<feature type="transmembrane region" description="Helical" evidence="6">
    <location>
        <begin position="225"/>
        <end position="247"/>
    </location>
</feature>
<dbReference type="Proteomes" id="UP001159427">
    <property type="component" value="Unassembled WGS sequence"/>
</dbReference>
<feature type="transmembrane region" description="Helical" evidence="6">
    <location>
        <begin position="129"/>
        <end position="153"/>
    </location>
</feature>
<dbReference type="InterPro" id="IPR017452">
    <property type="entry name" value="GPCR_Rhodpsn_7TM"/>
</dbReference>
<feature type="domain" description="G-protein coupled receptors family 1 profile" evidence="7">
    <location>
        <begin position="343"/>
        <end position="594"/>
    </location>
</feature>
<feature type="transmembrane region" description="Helical" evidence="6">
    <location>
        <begin position="329"/>
        <end position="352"/>
    </location>
</feature>
<feature type="transmembrane region" description="Helical" evidence="6">
    <location>
        <begin position="12"/>
        <end position="34"/>
    </location>
</feature>
<keyword evidence="5" id="KW-0297">G-protein coupled receptor</keyword>
<feature type="transmembrane region" description="Helical" evidence="6">
    <location>
        <begin position="259"/>
        <end position="281"/>
    </location>
</feature>
<keyword evidence="9" id="KW-1185">Reference proteome</keyword>
<gene>
    <name evidence="8" type="ORF">PEVE_00029670</name>
</gene>
<proteinExistence type="inferred from homology"/>
<dbReference type="CDD" id="cd00637">
    <property type="entry name" value="7tm_classA_rhodopsin-like"/>
    <property type="match status" value="2"/>
</dbReference>
<feature type="transmembrane region" description="Helical" evidence="6">
    <location>
        <begin position="447"/>
        <end position="471"/>
    </location>
</feature>
<comment type="subcellular location">
    <subcellularLocation>
        <location evidence="1">Membrane</location>
    </subcellularLocation>
</comment>
<keyword evidence="5" id="KW-0807">Transducer</keyword>
<keyword evidence="2 5" id="KW-0812">Transmembrane</keyword>
<name>A0ABN8SUH6_9CNID</name>
<dbReference type="PRINTS" id="PR00237">
    <property type="entry name" value="GPCRRHODOPSN"/>
</dbReference>
<dbReference type="PANTHER" id="PTHR45698">
    <property type="entry name" value="TRACE AMINE-ASSOCIATED RECEPTOR 19N-RELATED"/>
    <property type="match status" value="1"/>
</dbReference>
<protein>
    <recommendedName>
        <fullName evidence="7">G-protein coupled receptors family 1 profile domain-containing protein</fullName>
    </recommendedName>
</protein>
<dbReference type="Gene3D" id="1.20.1070.10">
    <property type="entry name" value="Rhodopsin 7-helix transmembrane proteins"/>
    <property type="match status" value="2"/>
</dbReference>
<evidence type="ECO:0000259" key="7">
    <source>
        <dbReference type="PROSITE" id="PS50262"/>
    </source>
</evidence>
<feature type="transmembrane region" description="Helical" evidence="6">
    <location>
        <begin position="364"/>
        <end position="385"/>
    </location>
</feature>
<reference evidence="8 9" key="1">
    <citation type="submission" date="2022-05" db="EMBL/GenBank/DDBJ databases">
        <authorList>
            <consortium name="Genoscope - CEA"/>
            <person name="William W."/>
        </authorList>
    </citation>
    <scope>NUCLEOTIDE SEQUENCE [LARGE SCALE GENOMIC DNA]</scope>
</reference>
<keyword evidence="5" id="KW-0675">Receptor</keyword>
<dbReference type="SUPFAM" id="SSF81321">
    <property type="entry name" value="Family A G protein-coupled receptor-like"/>
    <property type="match status" value="2"/>
</dbReference>
<evidence type="ECO:0000256" key="2">
    <source>
        <dbReference type="ARBA" id="ARBA00022692"/>
    </source>
</evidence>
<feature type="domain" description="G-protein coupled receptors family 1 profile" evidence="7">
    <location>
        <begin position="25"/>
        <end position="279"/>
    </location>
</feature>
<comment type="caution">
    <text evidence="8">The sequence shown here is derived from an EMBL/GenBank/DDBJ whole genome shotgun (WGS) entry which is preliminary data.</text>
</comment>
<dbReference type="PANTHER" id="PTHR45698:SF1">
    <property type="entry name" value="TRACE AMINE-ASSOCIATED RECEPTOR 13C-LIKE"/>
    <property type="match status" value="1"/>
</dbReference>
<sequence length="610" mass="68648">MSPITATDFGLTVAFSLVVIINLLGNGAVCFVVLRYRGMRAPINYLLVNLAVSDMMVALAITPQYVIRWTFHHPNGTAGDYMCKFLTGGNFIWIGGAASAFSLVVVAVERYFAIVRPLSDRSRLTNSRLTSVITASWIFALVLNTPLFFMLFFDNRSSHCVERWPNRQLGERYTVVCFFAFGAIPVSAMAFLYLRVLYKLWKTGIRATVVSEQARVRARLKVTKMVSVVSIMYAVCWLPNLVVYMLSQFEPGNYGYSSYSYIISVVLLGLNSAINPFIYALHSANFRQHIRGALCCRTYRAVDFLNPYNSANISGIISTILFTMIFKSILAACSIMVGVNLLGNSLVCFVVLKNKSMRTTMNFLLVNLAVSDMIVGFFSIFRFLLNNPFESLHGTAAHVMCTLLTGGNLMWTGLLASVLFLVLIAVERYHAVLHPLHHQSGFVVTKLKSIVTVLWIYAFVWQIPAFSFFRYSNEVKQCVPAWPDTFGYVRSVWWVISTAVIPVIMMGYLYTQIVLRIWKTNSPGVVGNGKVRRKITRMTLIISVIYILTWIPNSVIFLLLRFTDHVTPNSPVDQLGILLVTFNSCACCCVSHVFRETLLLRWRTPPPTSV</sequence>
<keyword evidence="4 6" id="KW-0472">Membrane</keyword>
<feature type="transmembrane region" description="Helical" evidence="6">
    <location>
        <begin position="46"/>
        <end position="67"/>
    </location>
</feature>
<evidence type="ECO:0000313" key="8">
    <source>
        <dbReference type="EMBL" id="CAH3195207.1"/>
    </source>
</evidence>
<evidence type="ECO:0000256" key="6">
    <source>
        <dbReference type="SAM" id="Phobius"/>
    </source>
</evidence>
<feature type="transmembrane region" description="Helical" evidence="6">
    <location>
        <begin position="173"/>
        <end position="194"/>
    </location>
</feature>
<evidence type="ECO:0000256" key="3">
    <source>
        <dbReference type="ARBA" id="ARBA00022989"/>
    </source>
</evidence>
<keyword evidence="3 6" id="KW-1133">Transmembrane helix</keyword>
<feature type="transmembrane region" description="Helical" evidence="6">
    <location>
        <begin position="302"/>
        <end position="323"/>
    </location>
</feature>
<evidence type="ECO:0000256" key="4">
    <source>
        <dbReference type="ARBA" id="ARBA00023136"/>
    </source>
</evidence>
<evidence type="ECO:0000256" key="1">
    <source>
        <dbReference type="ARBA" id="ARBA00004370"/>
    </source>
</evidence>
<accession>A0ABN8SUH6</accession>
<dbReference type="Pfam" id="PF00001">
    <property type="entry name" value="7tm_1"/>
    <property type="match status" value="2"/>
</dbReference>
<feature type="transmembrane region" description="Helical" evidence="6">
    <location>
        <begin position="397"/>
        <end position="426"/>
    </location>
</feature>